<dbReference type="Proteomes" id="UP000094291">
    <property type="component" value="Unassembled WGS sequence"/>
</dbReference>
<gene>
    <name evidence="1" type="ORF">BFW38_06560</name>
</gene>
<keyword evidence="2" id="KW-1185">Reference proteome</keyword>
<proteinExistence type="predicted"/>
<dbReference type="STRING" id="197479.BFW38_06560"/>
<comment type="caution">
    <text evidence="1">The sequence shown here is derived from an EMBL/GenBank/DDBJ whole genome shotgun (WGS) entry which is preliminary data.</text>
</comment>
<evidence type="ECO:0000313" key="2">
    <source>
        <dbReference type="Proteomes" id="UP000094291"/>
    </source>
</evidence>
<dbReference type="AlphaFoldDB" id="A0A1E2VE46"/>
<accession>A0A1E2VE46</accession>
<dbReference type="Pfam" id="PF04317">
    <property type="entry name" value="DUF463"/>
    <property type="match status" value="1"/>
</dbReference>
<dbReference type="InterPro" id="IPR007413">
    <property type="entry name" value="YcjX-like"/>
</dbReference>
<name>A0A1E2VE46_9GAMM</name>
<sequence length="459" mass="52126">MELLTDEVVTAARERHVRLAITGLSQSGKTVLTTALVHHLLQSHKGRSLPFFEPAAQGRILSVKPIPEQCSFTFEQALAGLTQNPPQWPASTADLSQMSLAIHYRRAPGLGRLLGETATVYLDLIDYPGEWLLDLPLMHLDYAQWCQAQALLWQQSPRAELSAAWRQRLAQVDWFAPADDALLADLGHQYRALLQTLRGPDYGMSLLQPGRTLLPGHDDPEPLTLLFPVIVGVDDFSQQVPKNSALAEMKRRFERYRDELVKPFYRHHFARFDRQLVLVDCLKTLNRGEACFKDMQQALGEILQSFHYGQHSFLRRLFKPRIDKVVFASSKADHVTANQHHNLDQFLGLMIEDAQRQLRFDDIETQCMALASVRSTQAATADMDGQVLSCLKGYRKSDGQLVALFPGEVPTQLPEPNDWTDERFRFVDFAPVQLPTHDLQPQQHIRLDQMLDAVIGDYF</sequence>
<evidence type="ECO:0000313" key="1">
    <source>
        <dbReference type="EMBL" id="ODC05251.1"/>
    </source>
</evidence>
<dbReference type="EMBL" id="MDTQ01000001">
    <property type="protein sequence ID" value="ODC05251.1"/>
    <property type="molecule type" value="Genomic_DNA"/>
</dbReference>
<dbReference type="PANTHER" id="PTHR38605">
    <property type="entry name" value="ATPASE-RELATED"/>
    <property type="match status" value="1"/>
</dbReference>
<reference evidence="1 2" key="1">
    <citation type="submission" date="2016-08" db="EMBL/GenBank/DDBJ databases">
        <authorList>
            <person name="Seilhamer J.J."/>
        </authorList>
    </citation>
    <scope>NUCLEOTIDE SEQUENCE [LARGE SCALE GENOMIC DNA]</scope>
    <source>
        <strain evidence="1 2">PH27A</strain>
    </source>
</reference>
<protein>
    <recommendedName>
        <fullName evidence="3">Nucleoside triphosphate hydrolase</fullName>
    </recommendedName>
</protein>
<dbReference type="PIRSF" id="PIRSF019381">
    <property type="entry name" value="YcjX"/>
    <property type="match status" value="1"/>
</dbReference>
<organism evidence="1 2">
    <name type="scientific">Terasakiispira papahanaumokuakeensis</name>
    <dbReference type="NCBI Taxonomy" id="197479"/>
    <lineage>
        <taxon>Bacteria</taxon>
        <taxon>Pseudomonadati</taxon>
        <taxon>Pseudomonadota</taxon>
        <taxon>Gammaproteobacteria</taxon>
        <taxon>Oceanospirillales</taxon>
        <taxon>Terasakiispira</taxon>
    </lineage>
</organism>
<evidence type="ECO:0008006" key="3">
    <source>
        <dbReference type="Google" id="ProtNLM"/>
    </source>
</evidence>
<dbReference type="PANTHER" id="PTHR38605:SF1">
    <property type="entry name" value="ATPASE"/>
    <property type="match status" value="1"/>
</dbReference>